<evidence type="ECO:0000313" key="3">
    <source>
        <dbReference type="EMBL" id="QEU85508.1"/>
    </source>
</evidence>
<gene>
    <name evidence="3" type="ORF">CP969_12830</name>
</gene>
<reference evidence="3 4" key="1">
    <citation type="submission" date="2017-09" db="EMBL/GenBank/DDBJ databases">
        <authorList>
            <person name="Lee N."/>
            <person name="Cho B.-K."/>
        </authorList>
    </citation>
    <scope>NUCLEOTIDE SEQUENCE [LARGE SCALE GENOMIC DNA]</scope>
    <source>
        <strain evidence="3 4">ATCC 39115</strain>
    </source>
</reference>
<feature type="coiled-coil region" evidence="1">
    <location>
        <begin position="144"/>
        <end position="171"/>
    </location>
</feature>
<evidence type="ECO:0000256" key="2">
    <source>
        <dbReference type="SAM" id="MobiDB-lite"/>
    </source>
</evidence>
<dbReference type="EMBL" id="CP023700">
    <property type="protein sequence ID" value="QEU85508.1"/>
    <property type="molecule type" value="Genomic_DNA"/>
</dbReference>
<feature type="region of interest" description="Disordered" evidence="2">
    <location>
        <begin position="1"/>
        <end position="119"/>
    </location>
</feature>
<keyword evidence="1" id="KW-0175">Coiled coil</keyword>
<evidence type="ECO:0000256" key="1">
    <source>
        <dbReference type="SAM" id="Coils"/>
    </source>
</evidence>
<evidence type="ECO:0000313" key="4">
    <source>
        <dbReference type="Proteomes" id="UP000327143"/>
    </source>
</evidence>
<keyword evidence="4" id="KW-1185">Reference proteome</keyword>
<protein>
    <submittedName>
        <fullName evidence="3">Uncharacterized protein</fullName>
    </submittedName>
</protein>
<sequence>MPDTTRRTGEELPPEGARTASGTGTAPGVPSTSGTPGAHRDTFGTGEDTGRAPGRTASDRTASGTGAESPLVAAHPQSGGTPDGGTPNGGTAHHGTERMPGPGHDGADAPASRPRLLPHDDTDKLAAQLHHAVAGFVDAPRGAVEEADHILQELTARLTDAVSERRRTLRRSWQAADAADGGGAAATDTEQLRLALRDYRELAERLLRV</sequence>
<dbReference type="RefSeq" id="WP_016826480.1">
    <property type="nucleotide sequence ID" value="NZ_CP023700.1"/>
</dbReference>
<dbReference type="Proteomes" id="UP000327143">
    <property type="component" value="Chromosome"/>
</dbReference>
<organism evidence="3 4">
    <name type="scientific">Streptomyces viridosporus T7A</name>
    <dbReference type="NCBI Taxonomy" id="665577"/>
    <lineage>
        <taxon>Bacteria</taxon>
        <taxon>Bacillati</taxon>
        <taxon>Actinomycetota</taxon>
        <taxon>Actinomycetes</taxon>
        <taxon>Kitasatosporales</taxon>
        <taxon>Streptomycetaceae</taxon>
        <taxon>Streptomyces</taxon>
    </lineage>
</organism>
<name>A0ABX6AEI2_STRVD</name>
<proteinExistence type="predicted"/>
<accession>A0ABX6AEI2</accession>
<feature type="compositionally biased region" description="Polar residues" evidence="2">
    <location>
        <begin position="20"/>
        <end position="35"/>
    </location>
</feature>
<feature type="compositionally biased region" description="Basic and acidic residues" evidence="2">
    <location>
        <begin position="1"/>
        <end position="10"/>
    </location>
</feature>